<gene>
    <name evidence="4" type="ORF">H6H04_02205</name>
</gene>
<keyword evidence="1 2" id="KW-0732">Signal</keyword>
<dbReference type="RefSeq" id="WP_186844307.1">
    <property type="nucleotide sequence ID" value="NZ_JACOME010000001.1"/>
</dbReference>
<dbReference type="Proteomes" id="UP000607435">
    <property type="component" value="Unassembled WGS sequence"/>
</dbReference>
<organism evidence="4 5">
    <name type="scientific">Winogradskyella echinorum</name>
    <dbReference type="NCBI Taxonomy" id="538189"/>
    <lineage>
        <taxon>Bacteria</taxon>
        <taxon>Pseudomonadati</taxon>
        <taxon>Bacteroidota</taxon>
        <taxon>Flavobacteriia</taxon>
        <taxon>Flavobacteriales</taxon>
        <taxon>Flavobacteriaceae</taxon>
        <taxon>Winogradskyella</taxon>
    </lineage>
</organism>
<dbReference type="Pfam" id="PF18962">
    <property type="entry name" value="Por_Secre_tail"/>
    <property type="match status" value="1"/>
</dbReference>
<feature type="signal peptide" evidence="2">
    <location>
        <begin position="1"/>
        <end position="19"/>
    </location>
</feature>
<evidence type="ECO:0000259" key="3">
    <source>
        <dbReference type="Pfam" id="PF18962"/>
    </source>
</evidence>
<comment type="caution">
    <text evidence="4">The sequence shown here is derived from an EMBL/GenBank/DDBJ whole genome shotgun (WGS) entry which is preliminary data.</text>
</comment>
<dbReference type="NCBIfam" id="TIGR04183">
    <property type="entry name" value="Por_Secre_tail"/>
    <property type="match status" value="1"/>
</dbReference>
<accession>A0ABR6XXI2</accession>
<evidence type="ECO:0000313" key="5">
    <source>
        <dbReference type="Proteomes" id="UP000607435"/>
    </source>
</evidence>
<name>A0ABR6XXI2_9FLAO</name>
<evidence type="ECO:0000256" key="2">
    <source>
        <dbReference type="SAM" id="SignalP"/>
    </source>
</evidence>
<sequence>MKKTYFLLMALSFVIFGFGQTIVTVDRPNISGPTNTDNVASVSSVGFTRGAGVDQSTANANFTSRNWTVGADQATAETNNDYIEWSTTASTTFEITLDELDIRLRRNTNGPSNWQIFYSLDGFATAGVPLAGVQTLAANTNTNFNLPSLGILSGPSGTITFRLYAWGSTTNAGILRILPNTSWSISGSVPSPGLRLVGSVATTSLNSIDSDITTLTLPGVPDSNIDYTSFNATSGLTVFPSANSKAIGAFTIRDGGAAASDSDIDATILSSIEFEVANSENIAALAIFDGFANIAEVTTVTDFTNFTGLNLIAPDNGTKDFYVFATFKSVVTDNDQIQLTVNSVTTPAAGSSLFATANAGGAATSIAGDDNRIEVTASQFVFQQQPTDGNQGEVMVPFPTISAVDANLNKDLDANITGISIATTPASSIVAETYDMVSGEAILDNVLFTDTETGISLVATAPGLSGTSSTFDIGGPLVNIVEQNFDTATGWTYTSDTAFFGTVADWGDTLGYFGEIALADAAPINNVLFSDEILGENDLNDTNNPFAVITFTDIDVSSYSNINILFDWQVVGYNNNANDIQYRLVYNGSTAGTGGWQTVFDGNGPINDDQGRVKISIPDGNSTVGIQVRLRNNRAAGYSGFDNFRLVSEFDGLIYSGGNWANGIAPDATTGAQDALVLDGSYNVGTNIEIDNLIINNGATITVAFGQSITANSGIINNGTLELNSVSTSYSSLITDNVSGEVVYNRHVNQFADSDSSTGNNDFISAPVTNSAQTFLALRTANPDIPSGNIGGVFSYLFGPFDNDANTYVNYTAADDSSIITSGIGYRTASLQPTGSTFRFVGDVETGSLSVPITVGTSNIFNLVGNPYPSYILLDEFLLANNSELDPANSGVYGYDGSATDGYTIWNQAYSDANPTAVMTPGQGFLLASKTGGGTISFTPAMRSTGTTDDFISGRPNGQNLAHVKLQLSKEDSSSYNTDIYFNDNASLGMDSGYDSAMYSDDTPSFAMYSHLVENNSGKDMAVQSVSYGDLDNVTIPLGINLTQGEQAVISIFENNIPEGVNVILEDNVTNTFTNLLTSDYTFTPNSTLTDTGRFYLHFSRGILSTTDNVFNGLEIYTNANPKQIVVKGQLAANTTFNLYDLQGRLVNTQSLNTENTTNRVDGSNLTAGVYVVQLESNNGNKTQKVILK</sequence>
<proteinExistence type="predicted"/>
<protein>
    <submittedName>
        <fullName evidence="4">T9SS type A sorting domain-containing protein</fullName>
    </submittedName>
</protein>
<reference evidence="4 5" key="1">
    <citation type="submission" date="2020-08" db="EMBL/GenBank/DDBJ databases">
        <title>Winogradskyella ouciana sp. nov., isolated from the hadal seawater of the Mariana Trench.</title>
        <authorList>
            <person name="He X."/>
        </authorList>
    </citation>
    <scope>NUCLEOTIDE SEQUENCE [LARGE SCALE GENOMIC DNA]</scope>
    <source>
        <strain evidence="4 5">KCTC 22026</strain>
    </source>
</reference>
<feature type="chain" id="PRO_5046146828" evidence="2">
    <location>
        <begin position="20"/>
        <end position="1189"/>
    </location>
</feature>
<evidence type="ECO:0000256" key="1">
    <source>
        <dbReference type="ARBA" id="ARBA00022729"/>
    </source>
</evidence>
<keyword evidence="5" id="KW-1185">Reference proteome</keyword>
<dbReference type="EMBL" id="JACOME010000001">
    <property type="protein sequence ID" value="MBC3845181.1"/>
    <property type="molecule type" value="Genomic_DNA"/>
</dbReference>
<feature type="domain" description="Secretion system C-terminal sorting" evidence="3">
    <location>
        <begin position="1126"/>
        <end position="1187"/>
    </location>
</feature>
<dbReference type="InterPro" id="IPR026444">
    <property type="entry name" value="Secre_tail"/>
</dbReference>
<evidence type="ECO:0000313" key="4">
    <source>
        <dbReference type="EMBL" id="MBC3845181.1"/>
    </source>
</evidence>